<name>A0A1A0HGU4_9ASCO</name>
<comment type="similarity">
    <text evidence="1">Belongs to the FAD-dependent oxidoreductase family.</text>
</comment>
<dbReference type="Pfam" id="PF07992">
    <property type="entry name" value="Pyr_redox_2"/>
    <property type="match status" value="1"/>
</dbReference>
<dbReference type="GO" id="GO:0050660">
    <property type="term" value="F:flavin adenine dinucleotide binding"/>
    <property type="evidence" value="ECO:0007669"/>
    <property type="project" value="TreeGrafter"/>
</dbReference>
<gene>
    <name evidence="6" type="ORF">METBIDRAFT_29636</name>
</gene>
<dbReference type="RefSeq" id="XP_018713583.1">
    <property type="nucleotide sequence ID" value="XM_018855451.1"/>
</dbReference>
<dbReference type="InterPro" id="IPR036188">
    <property type="entry name" value="FAD/NAD-bd_sf"/>
</dbReference>
<dbReference type="AlphaFoldDB" id="A0A1A0HGU4"/>
<dbReference type="PANTHER" id="PTHR43735">
    <property type="entry name" value="APOPTOSIS-INDUCING FACTOR 1"/>
    <property type="match status" value="1"/>
</dbReference>
<dbReference type="STRING" id="869754.A0A1A0HGU4"/>
<evidence type="ECO:0000256" key="4">
    <source>
        <dbReference type="ARBA" id="ARBA00023002"/>
    </source>
</evidence>
<dbReference type="GeneID" id="30028427"/>
<dbReference type="GO" id="GO:0004174">
    <property type="term" value="F:electron-transferring-flavoprotein dehydrogenase activity"/>
    <property type="evidence" value="ECO:0007669"/>
    <property type="project" value="TreeGrafter"/>
</dbReference>
<evidence type="ECO:0000256" key="2">
    <source>
        <dbReference type="ARBA" id="ARBA00022630"/>
    </source>
</evidence>
<dbReference type="SUPFAM" id="SSF51905">
    <property type="entry name" value="FAD/NAD(P)-binding domain"/>
    <property type="match status" value="2"/>
</dbReference>
<evidence type="ECO:0000313" key="6">
    <source>
        <dbReference type="EMBL" id="OBA23102.1"/>
    </source>
</evidence>
<protein>
    <submittedName>
        <fullName evidence="6">FAD/NAD(P)-binding domain-containing protein</fullName>
    </submittedName>
</protein>
<keyword evidence="3" id="KW-0274">FAD</keyword>
<dbReference type="PRINTS" id="PR00368">
    <property type="entry name" value="FADPNR"/>
</dbReference>
<dbReference type="Gene3D" id="3.50.50.100">
    <property type="match status" value="1"/>
</dbReference>
<reference evidence="6 7" key="1">
    <citation type="submission" date="2016-05" db="EMBL/GenBank/DDBJ databases">
        <title>Comparative genomics of biotechnologically important yeasts.</title>
        <authorList>
            <consortium name="DOE Joint Genome Institute"/>
            <person name="Riley R."/>
            <person name="Haridas S."/>
            <person name="Wolfe K.H."/>
            <person name="Lopes M.R."/>
            <person name="Hittinger C.T."/>
            <person name="Goker M."/>
            <person name="Salamov A."/>
            <person name="Wisecaver J."/>
            <person name="Long T.M."/>
            <person name="Aerts A.L."/>
            <person name="Barry K."/>
            <person name="Choi C."/>
            <person name="Clum A."/>
            <person name="Coughlan A.Y."/>
            <person name="Deshpande S."/>
            <person name="Douglass A.P."/>
            <person name="Hanson S.J."/>
            <person name="Klenk H.-P."/>
            <person name="LaButti K."/>
            <person name="Lapidus A."/>
            <person name="Lindquist E."/>
            <person name="Lipzen A."/>
            <person name="Meier-kolthoff J.P."/>
            <person name="Ohm R.A."/>
            <person name="Otillar R.P."/>
            <person name="Pangilinan J."/>
            <person name="Peng Y."/>
            <person name="Rokas A."/>
            <person name="Rosa C.A."/>
            <person name="Scheuner C."/>
            <person name="Sibirny A.A."/>
            <person name="Slot J.C."/>
            <person name="Stielow J.B."/>
            <person name="Sun H."/>
            <person name="Kurtzman C.P."/>
            <person name="Blackwell M."/>
            <person name="Grigoriev I.V."/>
            <person name="Jeffries T.W."/>
        </authorList>
    </citation>
    <scope>NUCLEOTIDE SEQUENCE [LARGE SCALE GENOMIC DNA]</scope>
    <source>
        <strain evidence="6 7">NRRL YB-4993</strain>
    </source>
</reference>
<sequence>MPKIVIIGGSFAGLNALATIFKTAGSTSIDATLVAPNSHAYFNVASPRLLSEPDKFSETTVPVSEAVQKHSRGKATFLRGLATAVDFDKREVSVQLMAGGHKTLPYDILVVASGTEAKWAGYKVNTNHEDAHKAIVAANKALKNALSVAVVGGGPTGTEVAGEIAHVFKKAKVTLYTGGLGPLAGAAAKLSGKALKKLGALGVELVNGVQVQSVSGTAGGKSTVALANGQSREHDLVLESYIVRPYSEFLPSAVKDGKGYVVTDDHLLVKGQRSVVALGDIVSGSSKSLVDLKMRQAGLFRATIQNLLRDVQNPEFLPGAKTAKEGLEYQPVTHTMMVPISRDGGVGMVFGISLPNFAVHYGKAKTFMLEKARSEFV</sequence>
<organism evidence="6 7">
    <name type="scientific">Metschnikowia bicuspidata var. bicuspidata NRRL YB-4993</name>
    <dbReference type="NCBI Taxonomy" id="869754"/>
    <lineage>
        <taxon>Eukaryota</taxon>
        <taxon>Fungi</taxon>
        <taxon>Dikarya</taxon>
        <taxon>Ascomycota</taxon>
        <taxon>Saccharomycotina</taxon>
        <taxon>Pichiomycetes</taxon>
        <taxon>Metschnikowiaceae</taxon>
        <taxon>Metschnikowia</taxon>
    </lineage>
</organism>
<evidence type="ECO:0000256" key="3">
    <source>
        <dbReference type="ARBA" id="ARBA00022827"/>
    </source>
</evidence>
<accession>A0A1A0HGU4</accession>
<proteinExistence type="inferred from homology"/>
<keyword evidence="2" id="KW-0285">Flavoprotein</keyword>
<dbReference type="PANTHER" id="PTHR43735:SF3">
    <property type="entry name" value="FERROPTOSIS SUPPRESSOR PROTEIN 1"/>
    <property type="match status" value="1"/>
</dbReference>
<comment type="caution">
    <text evidence="6">The sequence shown here is derived from an EMBL/GenBank/DDBJ whole genome shotgun (WGS) entry which is preliminary data.</text>
</comment>
<dbReference type="InterPro" id="IPR023753">
    <property type="entry name" value="FAD/NAD-binding_dom"/>
</dbReference>
<evidence type="ECO:0000313" key="7">
    <source>
        <dbReference type="Proteomes" id="UP000092555"/>
    </source>
</evidence>
<dbReference type="OrthoDB" id="202203at2759"/>
<dbReference type="EMBL" id="LXTC01000001">
    <property type="protein sequence ID" value="OBA23102.1"/>
    <property type="molecule type" value="Genomic_DNA"/>
</dbReference>
<evidence type="ECO:0000259" key="5">
    <source>
        <dbReference type="Pfam" id="PF07992"/>
    </source>
</evidence>
<feature type="domain" description="FAD/NAD(P)-binding" evidence="5">
    <location>
        <begin position="3"/>
        <end position="285"/>
    </location>
</feature>
<evidence type="ECO:0000256" key="1">
    <source>
        <dbReference type="ARBA" id="ARBA00006442"/>
    </source>
</evidence>
<keyword evidence="7" id="KW-1185">Reference proteome</keyword>
<keyword evidence="4" id="KW-0560">Oxidoreductase</keyword>
<dbReference type="GO" id="GO:0005737">
    <property type="term" value="C:cytoplasm"/>
    <property type="evidence" value="ECO:0007669"/>
    <property type="project" value="TreeGrafter"/>
</dbReference>
<dbReference type="Proteomes" id="UP000092555">
    <property type="component" value="Unassembled WGS sequence"/>
</dbReference>